<dbReference type="EMBL" id="LAZR01037684">
    <property type="protein sequence ID" value="KKL21563.1"/>
    <property type="molecule type" value="Genomic_DNA"/>
</dbReference>
<comment type="caution">
    <text evidence="1">The sequence shown here is derived from an EMBL/GenBank/DDBJ whole genome shotgun (WGS) entry which is preliminary data.</text>
</comment>
<feature type="non-terminal residue" evidence="1">
    <location>
        <position position="1"/>
    </location>
</feature>
<proteinExistence type="predicted"/>
<protein>
    <submittedName>
        <fullName evidence="1">Uncharacterized protein</fullName>
    </submittedName>
</protein>
<accession>A0A0F9EBY8</accession>
<reference evidence="1" key="1">
    <citation type="journal article" date="2015" name="Nature">
        <title>Complex archaea that bridge the gap between prokaryotes and eukaryotes.</title>
        <authorList>
            <person name="Spang A."/>
            <person name="Saw J.H."/>
            <person name="Jorgensen S.L."/>
            <person name="Zaremba-Niedzwiedzka K."/>
            <person name="Martijn J."/>
            <person name="Lind A.E."/>
            <person name="van Eijk R."/>
            <person name="Schleper C."/>
            <person name="Guy L."/>
            <person name="Ettema T.J."/>
        </authorList>
    </citation>
    <scope>NUCLEOTIDE SEQUENCE</scope>
</reference>
<name>A0A0F9EBY8_9ZZZZ</name>
<organism evidence="1">
    <name type="scientific">marine sediment metagenome</name>
    <dbReference type="NCBI Taxonomy" id="412755"/>
    <lineage>
        <taxon>unclassified sequences</taxon>
        <taxon>metagenomes</taxon>
        <taxon>ecological metagenomes</taxon>
    </lineage>
</organism>
<gene>
    <name evidence="1" type="ORF">LCGC14_2444230</name>
</gene>
<sequence>YSETDFEGEFETSADYRDPYVEELIKEKGWMFWAPIRYSYDTINYDLPSPAPSPPSKENLLGTDDKGRDVMARLIFGFRISVLFGLSLTFEAKTMDAMPEGPAQALIAHELAHVLQCLENTDLKSDGSKLDPVEVDAWVRVVHWGFDLDLYEDWSANNSPPSPDVTALP</sequence>
<evidence type="ECO:0000313" key="1">
    <source>
        <dbReference type="EMBL" id="KKL21563.1"/>
    </source>
</evidence>
<dbReference type="PANTHER" id="PTHR30325:SF0">
    <property type="entry name" value="INNER MEMBRANE ABC TRANSPORTER PERMEASE PROTEIN YEJE"/>
    <property type="match status" value="1"/>
</dbReference>
<dbReference type="GO" id="GO:0042884">
    <property type="term" value="P:microcin transport"/>
    <property type="evidence" value="ECO:0007669"/>
    <property type="project" value="TreeGrafter"/>
</dbReference>
<dbReference type="AlphaFoldDB" id="A0A0F9EBY8"/>
<dbReference type="PANTHER" id="PTHR30325">
    <property type="entry name" value="MEMBRANE COMPONENT OF ABC TRANSPORTER"/>
    <property type="match status" value="1"/>
</dbReference>